<sequence length="68" mass="7614">MPRQNWSSRRAPHTFRHAPRRPCAPRLNHQPPSRYATAPPAPATAEPAPFPKAPFPAPAAPQRQCRWG</sequence>
<evidence type="ECO:0000313" key="2">
    <source>
        <dbReference type="EMBL" id="KPL88321.1"/>
    </source>
</evidence>
<comment type="caution">
    <text evidence="2">The sequence shown here is derived from an EMBL/GenBank/DDBJ whole genome shotgun (WGS) entry which is preliminary data.</text>
</comment>
<dbReference type="AlphaFoldDB" id="A0A0P6YTB0"/>
<dbReference type="Proteomes" id="UP000050502">
    <property type="component" value="Unassembled WGS sequence"/>
</dbReference>
<evidence type="ECO:0000313" key="3">
    <source>
        <dbReference type="Proteomes" id="UP000050502"/>
    </source>
</evidence>
<feature type="region of interest" description="Disordered" evidence="1">
    <location>
        <begin position="1"/>
        <end position="68"/>
    </location>
</feature>
<evidence type="ECO:0000256" key="1">
    <source>
        <dbReference type="SAM" id="MobiDB-lite"/>
    </source>
</evidence>
<feature type="compositionally biased region" description="Basic residues" evidence="1">
    <location>
        <begin position="10"/>
        <end position="20"/>
    </location>
</feature>
<name>A0A0P6YTB0_9CHLR</name>
<dbReference type="EMBL" id="LGKN01000004">
    <property type="protein sequence ID" value="KPL88321.1"/>
    <property type="molecule type" value="Genomic_DNA"/>
</dbReference>
<reference evidence="2 3" key="1">
    <citation type="submission" date="2015-07" db="EMBL/GenBank/DDBJ databases">
        <title>Whole genome sequence of Ardenticatena maritima DSM 23922.</title>
        <authorList>
            <person name="Hemp J."/>
            <person name="Ward L.M."/>
            <person name="Pace L.A."/>
            <person name="Fischer W.W."/>
        </authorList>
    </citation>
    <scope>NUCLEOTIDE SEQUENCE [LARGE SCALE GENOMIC DNA]</scope>
    <source>
        <strain evidence="2 3">110S</strain>
    </source>
</reference>
<organism evidence="2 3">
    <name type="scientific">Ardenticatena maritima</name>
    <dbReference type="NCBI Taxonomy" id="872965"/>
    <lineage>
        <taxon>Bacteria</taxon>
        <taxon>Bacillati</taxon>
        <taxon>Chloroflexota</taxon>
        <taxon>Ardenticatenia</taxon>
        <taxon>Ardenticatenales</taxon>
        <taxon>Ardenticatenaceae</taxon>
        <taxon>Ardenticatena</taxon>
    </lineage>
</organism>
<gene>
    <name evidence="2" type="ORF">SE16_05690</name>
</gene>
<accession>A0A0P6YTB0</accession>
<protein>
    <submittedName>
        <fullName evidence="2">Uncharacterized protein</fullName>
    </submittedName>
</protein>
<feature type="compositionally biased region" description="Pro residues" evidence="1">
    <location>
        <begin position="48"/>
        <end position="59"/>
    </location>
</feature>
<proteinExistence type="predicted"/>